<feature type="chain" id="PRO_5045298087" evidence="3">
    <location>
        <begin position="20"/>
        <end position="652"/>
    </location>
</feature>
<sequence>MQKTLIAVLLAGLGASAMAAGGYTGLGTESVSQETLSRYRPQPIDSALSRRIQFMLDVRGAGGGMLSPDGKRLYYTSTLTGTPQVWRMDQPMGYPIQMTGGEDRTHLAGITADGKWLVILRDRNGEENPGLYLQPALGGPLVEIQHKPKVQTSYQFSTDDSRFIYYTANDETPDSYTVYRYDLNSRSKEKLFSQKGHWSISDHQPDGTLLLTKSLSNSISEHYEWDPKTNQLTPLLGQNEQVDYSVAYGPTAGELIVQTNKFGEFQRLYRYRDGKFTPLSPELKWDIDGFSLDKQRKRLYYAVNEGGYTKSYVLDAKSGQPLALPKLPQADHISLSPADRSGRYANVGIDTATSPSTTYMLDWKTGKLIQWRLSSSPEVDTSRFAVASLEYYPARDGTKIPMFVRRPAKCDPAPCPVIVDFHGGPEGQSTAGFSAYNQLFVDAGFIHVEPNVRGSSGYGKTWLDADNGAKRLQVVSDIEDAARFIRANWGANGKAPKIGITGGSYGGYATLAGMTMFAGSYDAGVAAVAPSNLLTFLENTAPYRRAIRIAEYGDPVKDRDALIALSPINHLDKLKAPLLIIQGATDPRVPVGEAVQMHEAAKNKGLDSELILFADEGHGFSKRSNRVLSIGHTLRFFETHLKGAQTATAAAK</sequence>
<keyword evidence="3" id="KW-0732">Signal</keyword>
<dbReference type="PANTHER" id="PTHR42776:SF27">
    <property type="entry name" value="DIPEPTIDYL PEPTIDASE FAMILY MEMBER 6"/>
    <property type="match status" value="1"/>
</dbReference>
<dbReference type="PANTHER" id="PTHR42776">
    <property type="entry name" value="SERINE PEPTIDASE S9 FAMILY MEMBER"/>
    <property type="match status" value="1"/>
</dbReference>
<dbReference type="Gene3D" id="2.120.10.30">
    <property type="entry name" value="TolB, C-terminal domain"/>
    <property type="match status" value="1"/>
</dbReference>
<reference evidence="6" key="1">
    <citation type="journal article" date="2019" name="Int. J. Syst. Evol. Microbiol.">
        <title>The Global Catalogue of Microorganisms (GCM) 10K type strain sequencing project: providing services to taxonomists for standard genome sequencing and annotation.</title>
        <authorList>
            <consortium name="The Broad Institute Genomics Platform"/>
            <consortium name="The Broad Institute Genome Sequencing Center for Infectious Disease"/>
            <person name="Wu L."/>
            <person name="Ma J."/>
        </authorList>
    </citation>
    <scope>NUCLEOTIDE SEQUENCE [LARGE SCALE GENOMIC DNA]</scope>
    <source>
        <strain evidence="6">LMG 29894</strain>
    </source>
</reference>
<evidence type="ECO:0000313" key="5">
    <source>
        <dbReference type="EMBL" id="MFC4158099.1"/>
    </source>
</evidence>
<evidence type="ECO:0000313" key="6">
    <source>
        <dbReference type="Proteomes" id="UP001595791"/>
    </source>
</evidence>
<gene>
    <name evidence="5" type="ORF">ACFOW7_01885</name>
</gene>
<dbReference type="Proteomes" id="UP001595791">
    <property type="component" value="Unassembled WGS sequence"/>
</dbReference>
<evidence type="ECO:0000259" key="4">
    <source>
        <dbReference type="Pfam" id="PF00326"/>
    </source>
</evidence>
<evidence type="ECO:0000256" key="1">
    <source>
        <dbReference type="ARBA" id="ARBA00022801"/>
    </source>
</evidence>
<dbReference type="SUPFAM" id="SSF50993">
    <property type="entry name" value="Peptidase/esterase 'gauge' domain"/>
    <property type="match status" value="1"/>
</dbReference>
<keyword evidence="2" id="KW-0645">Protease</keyword>
<dbReference type="InterPro" id="IPR011042">
    <property type="entry name" value="6-blade_b-propeller_TolB-like"/>
</dbReference>
<dbReference type="EMBL" id="JBHSBU010000001">
    <property type="protein sequence ID" value="MFC4158099.1"/>
    <property type="molecule type" value="Genomic_DNA"/>
</dbReference>
<name>A0ABV8MLE4_9NEIS</name>
<dbReference type="Gene3D" id="3.40.50.1820">
    <property type="entry name" value="alpha/beta hydrolase"/>
    <property type="match status" value="1"/>
</dbReference>
<dbReference type="InterPro" id="IPR001375">
    <property type="entry name" value="Peptidase_S9_cat"/>
</dbReference>
<protein>
    <submittedName>
        <fullName evidence="5">Prolyl oligopeptidase family serine peptidase</fullName>
    </submittedName>
</protein>
<dbReference type="InterPro" id="IPR011659">
    <property type="entry name" value="WD40"/>
</dbReference>
<comment type="caution">
    <text evidence="5">The sequence shown here is derived from an EMBL/GenBank/DDBJ whole genome shotgun (WGS) entry which is preliminary data.</text>
</comment>
<feature type="signal peptide" evidence="3">
    <location>
        <begin position="1"/>
        <end position="19"/>
    </location>
</feature>
<dbReference type="Pfam" id="PF00326">
    <property type="entry name" value="Peptidase_S9"/>
    <property type="match status" value="1"/>
</dbReference>
<dbReference type="InterPro" id="IPR029058">
    <property type="entry name" value="AB_hydrolase_fold"/>
</dbReference>
<evidence type="ECO:0000256" key="2">
    <source>
        <dbReference type="ARBA" id="ARBA00022825"/>
    </source>
</evidence>
<keyword evidence="6" id="KW-1185">Reference proteome</keyword>
<organism evidence="5 6">
    <name type="scientific">Chitinimonas lacunae</name>
    <dbReference type="NCBI Taxonomy" id="1963018"/>
    <lineage>
        <taxon>Bacteria</taxon>
        <taxon>Pseudomonadati</taxon>
        <taxon>Pseudomonadota</taxon>
        <taxon>Betaproteobacteria</taxon>
        <taxon>Neisseriales</taxon>
        <taxon>Chitinibacteraceae</taxon>
        <taxon>Chitinimonas</taxon>
    </lineage>
</organism>
<dbReference type="RefSeq" id="WP_378160419.1">
    <property type="nucleotide sequence ID" value="NZ_JBHSBU010000001.1"/>
</dbReference>
<dbReference type="SUPFAM" id="SSF53474">
    <property type="entry name" value="alpha/beta-Hydrolases"/>
    <property type="match status" value="1"/>
</dbReference>
<proteinExistence type="predicted"/>
<feature type="domain" description="Peptidase S9 prolyl oligopeptidase catalytic" evidence="4">
    <location>
        <begin position="433"/>
        <end position="643"/>
    </location>
</feature>
<accession>A0ABV8MLE4</accession>
<evidence type="ECO:0000256" key="3">
    <source>
        <dbReference type="SAM" id="SignalP"/>
    </source>
</evidence>
<keyword evidence="2" id="KW-0720">Serine protease</keyword>
<keyword evidence="1" id="KW-0378">Hydrolase</keyword>
<dbReference type="Pfam" id="PF07676">
    <property type="entry name" value="PD40"/>
    <property type="match status" value="1"/>
</dbReference>